<accession>A0A8R7K0D0</accession>
<keyword evidence="2" id="KW-1185">Reference proteome</keyword>
<dbReference type="Proteomes" id="UP000015106">
    <property type="component" value="Chromosome 1"/>
</dbReference>
<proteinExistence type="predicted"/>
<reference evidence="1" key="3">
    <citation type="submission" date="2022-06" db="UniProtKB">
        <authorList>
            <consortium name="EnsemblPlants"/>
        </authorList>
    </citation>
    <scope>IDENTIFICATION</scope>
</reference>
<dbReference type="AlphaFoldDB" id="A0A8R7K0D0"/>
<reference evidence="1" key="2">
    <citation type="submission" date="2018-03" db="EMBL/GenBank/DDBJ databases">
        <title>The Triticum urartu genome reveals the dynamic nature of wheat genome evolution.</title>
        <authorList>
            <person name="Ling H."/>
            <person name="Ma B."/>
            <person name="Shi X."/>
            <person name="Liu H."/>
            <person name="Dong L."/>
            <person name="Sun H."/>
            <person name="Cao Y."/>
            <person name="Gao Q."/>
            <person name="Zheng S."/>
            <person name="Li Y."/>
            <person name="Yu Y."/>
            <person name="Du H."/>
            <person name="Qi M."/>
            <person name="Li Y."/>
            <person name="Yu H."/>
            <person name="Cui Y."/>
            <person name="Wang N."/>
            <person name="Chen C."/>
            <person name="Wu H."/>
            <person name="Zhao Y."/>
            <person name="Zhang J."/>
            <person name="Li Y."/>
            <person name="Zhou W."/>
            <person name="Zhang B."/>
            <person name="Hu W."/>
            <person name="Eijk M."/>
            <person name="Tang J."/>
            <person name="Witsenboer H."/>
            <person name="Zhao S."/>
            <person name="Li Z."/>
            <person name="Zhang A."/>
            <person name="Wang D."/>
            <person name="Liang C."/>
        </authorList>
    </citation>
    <scope>NUCLEOTIDE SEQUENCE [LARGE SCALE GENOMIC DNA]</scope>
    <source>
        <strain evidence="1">cv. G1812</strain>
    </source>
</reference>
<evidence type="ECO:0000313" key="1">
    <source>
        <dbReference type="EnsemblPlants" id="TuG1812G0100002431.01.T01.cds470036"/>
    </source>
</evidence>
<dbReference type="EnsemblPlants" id="TuG1812G0100002431.01.T01">
    <property type="protein sequence ID" value="TuG1812G0100002431.01.T01.cds470036"/>
    <property type="gene ID" value="TuG1812G0100002431.01"/>
</dbReference>
<protein>
    <submittedName>
        <fullName evidence="1">Uncharacterized protein</fullName>
    </submittedName>
</protein>
<evidence type="ECO:0000313" key="2">
    <source>
        <dbReference type="Proteomes" id="UP000015106"/>
    </source>
</evidence>
<organism evidence="1 2">
    <name type="scientific">Triticum urartu</name>
    <name type="common">Red wild einkorn</name>
    <name type="synonym">Crithodium urartu</name>
    <dbReference type="NCBI Taxonomy" id="4572"/>
    <lineage>
        <taxon>Eukaryota</taxon>
        <taxon>Viridiplantae</taxon>
        <taxon>Streptophyta</taxon>
        <taxon>Embryophyta</taxon>
        <taxon>Tracheophyta</taxon>
        <taxon>Spermatophyta</taxon>
        <taxon>Magnoliopsida</taxon>
        <taxon>Liliopsida</taxon>
        <taxon>Poales</taxon>
        <taxon>Poaceae</taxon>
        <taxon>BOP clade</taxon>
        <taxon>Pooideae</taxon>
        <taxon>Triticodae</taxon>
        <taxon>Triticeae</taxon>
        <taxon>Triticinae</taxon>
        <taxon>Triticum</taxon>
    </lineage>
</organism>
<dbReference type="Gramene" id="TuG1812G0100002431.01.T01">
    <property type="protein sequence ID" value="TuG1812G0100002431.01.T01.cds470036"/>
    <property type="gene ID" value="TuG1812G0100002431.01"/>
</dbReference>
<name>A0A8R7K0D0_TRIUA</name>
<sequence length="102" mass="11859">DRQFVYRLQVNDYRGCVPVPFGIVGPVKTHTWIIKYCLPDSPSTRIPQVPRHRCPSKIDVGTCTTTQIRQVPRRPRRVRIRQVRCRACTTTLPRPRPVKPTL</sequence>
<reference evidence="2" key="1">
    <citation type="journal article" date="2013" name="Nature">
        <title>Draft genome of the wheat A-genome progenitor Triticum urartu.</title>
        <authorList>
            <person name="Ling H.Q."/>
            <person name="Zhao S."/>
            <person name="Liu D."/>
            <person name="Wang J."/>
            <person name="Sun H."/>
            <person name="Zhang C."/>
            <person name="Fan H."/>
            <person name="Li D."/>
            <person name="Dong L."/>
            <person name="Tao Y."/>
            <person name="Gao C."/>
            <person name="Wu H."/>
            <person name="Li Y."/>
            <person name="Cui Y."/>
            <person name="Guo X."/>
            <person name="Zheng S."/>
            <person name="Wang B."/>
            <person name="Yu K."/>
            <person name="Liang Q."/>
            <person name="Yang W."/>
            <person name="Lou X."/>
            <person name="Chen J."/>
            <person name="Feng M."/>
            <person name="Jian J."/>
            <person name="Zhang X."/>
            <person name="Luo G."/>
            <person name="Jiang Y."/>
            <person name="Liu J."/>
            <person name="Wang Z."/>
            <person name="Sha Y."/>
            <person name="Zhang B."/>
            <person name="Wu H."/>
            <person name="Tang D."/>
            <person name="Shen Q."/>
            <person name="Xue P."/>
            <person name="Zou S."/>
            <person name="Wang X."/>
            <person name="Liu X."/>
            <person name="Wang F."/>
            <person name="Yang Y."/>
            <person name="An X."/>
            <person name="Dong Z."/>
            <person name="Zhang K."/>
            <person name="Zhang X."/>
            <person name="Luo M.C."/>
            <person name="Dvorak J."/>
            <person name="Tong Y."/>
            <person name="Wang J."/>
            <person name="Yang H."/>
            <person name="Li Z."/>
            <person name="Wang D."/>
            <person name="Zhang A."/>
            <person name="Wang J."/>
        </authorList>
    </citation>
    <scope>NUCLEOTIDE SEQUENCE</scope>
    <source>
        <strain evidence="2">cv. G1812</strain>
    </source>
</reference>